<dbReference type="GO" id="GO:0085020">
    <property type="term" value="P:protein K6-linked ubiquitination"/>
    <property type="evidence" value="ECO:0007669"/>
    <property type="project" value="TreeGrafter"/>
</dbReference>
<evidence type="ECO:0000256" key="1">
    <source>
        <dbReference type="ARBA" id="ARBA00022737"/>
    </source>
</evidence>
<feature type="region of interest" description="Disordered" evidence="4">
    <location>
        <begin position="104"/>
        <end position="132"/>
    </location>
</feature>
<gene>
    <name evidence="5" type="ORF">BSAL_83525</name>
</gene>
<evidence type="ECO:0000256" key="2">
    <source>
        <dbReference type="ARBA" id="ARBA00023043"/>
    </source>
</evidence>
<keyword evidence="2 3" id="KW-0040">ANK repeat</keyword>
<feature type="region of interest" description="Disordered" evidence="4">
    <location>
        <begin position="1"/>
        <end position="55"/>
    </location>
</feature>
<dbReference type="Proteomes" id="UP000051952">
    <property type="component" value="Unassembled WGS sequence"/>
</dbReference>
<feature type="compositionally biased region" description="Low complexity" evidence="4">
    <location>
        <begin position="1"/>
        <end position="36"/>
    </location>
</feature>
<evidence type="ECO:0000256" key="3">
    <source>
        <dbReference type="PROSITE-ProRule" id="PRU00023"/>
    </source>
</evidence>
<dbReference type="VEuPathDB" id="TriTrypDB:BSAL_83525"/>
<keyword evidence="6" id="KW-1185">Reference proteome</keyword>
<evidence type="ECO:0000313" key="5">
    <source>
        <dbReference type="EMBL" id="CUG70025.1"/>
    </source>
</evidence>
<organism evidence="5 6">
    <name type="scientific">Bodo saltans</name>
    <name type="common">Flagellated protozoan</name>
    <dbReference type="NCBI Taxonomy" id="75058"/>
    <lineage>
        <taxon>Eukaryota</taxon>
        <taxon>Discoba</taxon>
        <taxon>Euglenozoa</taxon>
        <taxon>Kinetoplastea</taxon>
        <taxon>Metakinetoplastina</taxon>
        <taxon>Eubodonida</taxon>
        <taxon>Bodonidae</taxon>
        <taxon>Bodo</taxon>
    </lineage>
</organism>
<dbReference type="InterPro" id="IPR002110">
    <property type="entry name" value="Ankyrin_rpt"/>
</dbReference>
<keyword evidence="1" id="KW-0677">Repeat</keyword>
<dbReference type="PROSITE" id="PS50297">
    <property type="entry name" value="ANK_REP_REGION"/>
    <property type="match status" value="1"/>
</dbReference>
<proteinExistence type="predicted"/>
<evidence type="ECO:0000256" key="4">
    <source>
        <dbReference type="SAM" id="MobiDB-lite"/>
    </source>
</evidence>
<dbReference type="PANTHER" id="PTHR24171">
    <property type="entry name" value="ANKYRIN REPEAT DOMAIN-CONTAINING PROTEIN 39-RELATED"/>
    <property type="match status" value="1"/>
</dbReference>
<dbReference type="GO" id="GO:0004842">
    <property type="term" value="F:ubiquitin-protein transferase activity"/>
    <property type="evidence" value="ECO:0007669"/>
    <property type="project" value="TreeGrafter"/>
</dbReference>
<name>A0A0S4IZZ1_BODSA</name>
<feature type="repeat" description="ANK" evidence="3">
    <location>
        <begin position="206"/>
        <end position="238"/>
    </location>
</feature>
<dbReference type="PANTHER" id="PTHR24171:SF8">
    <property type="entry name" value="BRCA1-ASSOCIATED RING DOMAIN PROTEIN 1"/>
    <property type="match status" value="1"/>
</dbReference>
<dbReference type="Pfam" id="PF12796">
    <property type="entry name" value="Ank_2"/>
    <property type="match status" value="1"/>
</dbReference>
<dbReference type="AlphaFoldDB" id="A0A0S4IZZ1"/>
<evidence type="ECO:0000313" key="6">
    <source>
        <dbReference type="Proteomes" id="UP000051952"/>
    </source>
</evidence>
<protein>
    <submittedName>
        <fullName evidence="5">Uncharacterized protein</fullName>
    </submittedName>
</protein>
<dbReference type="OrthoDB" id="426293at2759"/>
<feature type="compositionally biased region" description="Basic residues" evidence="4">
    <location>
        <begin position="110"/>
        <end position="121"/>
    </location>
</feature>
<dbReference type="Gene3D" id="1.25.40.20">
    <property type="entry name" value="Ankyrin repeat-containing domain"/>
    <property type="match status" value="1"/>
</dbReference>
<accession>A0A0S4IZZ1</accession>
<dbReference type="SUPFAM" id="SSF48403">
    <property type="entry name" value="Ankyrin repeat"/>
    <property type="match status" value="1"/>
</dbReference>
<reference evidence="6" key="1">
    <citation type="submission" date="2015-09" db="EMBL/GenBank/DDBJ databases">
        <authorList>
            <consortium name="Pathogen Informatics"/>
        </authorList>
    </citation>
    <scope>NUCLEOTIDE SEQUENCE [LARGE SCALE GENOMIC DNA]</scope>
    <source>
        <strain evidence="6">Lake Konstanz</strain>
    </source>
</reference>
<dbReference type="InterPro" id="IPR036770">
    <property type="entry name" value="Ankyrin_rpt-contain_sf"/>
</dbReference>
<feature type="compositionally biased region" description="Basic and acidic residues" evidence="4">
    <location>
        <begin position="122"/>
        <end position="132"/>
    </location>
</feature>
<dbReference type="PROSITE" id="PS50088">
    <property type="entry name" value="ANK_REPEAT"/>
    <property type="match status" value="1"/>
</dbReference>
<dbReference type="EMBL" id="CYKH01000936">
    <property type="protein sequence ID" value="CUG70025.1"/>
    <property type="molecule type" value="Genomic_DNA"/>
</dbReference>
<sequence length="552" mass="61590">MPQKAPPAKKAAGAKSRSPSPATRGAAGKKSVGSSGIAPPSAPATKNGSSLSARGGGESVAAIQTFTTETALAFLQAVGRAYISRVIHGTDNLKHLAKKMEKETEERMFAHSRKERQRREKQRQLEKDAESKAQQKRRLVEALCVASFEGDVKEMQRLIEQERADAFTKDNQGNFPIGERPVNGQVGAIEYLIDRAGADPNARGEYDRTPLWRAAFNSHTDAIRALLARGADPRLRAQGQEPVELCSAEGKAVITSWDLKKTDELLTKQQTMFAERDRVRKAEAQAVSDTLTSSAGDLKTKLDVKQKELLHHKQEFEKRIVEYDIVNNDPTKAAELIKVALDCVKVAENDVTKTSEIVAALQEEYFALRTQIALHNHQELGDVIEGTEFPFKKLADVVFEDKDNFWKSSGKWPVIFDPSSRARTFLKYRNVIFVDTFSPKQMEPDSLRRSLLGALRYGKPLVLDLRDVPMLSLLEEKFNAILPNLFQEVLSKNFQEKEVFLKLLRQPQDGPELVEEKFSSVMAKEAKIVVVSEAIGVDEAFGARFVMLRVED</sequence>